<dbReference type="PROSITE" id="PS51318">
    <property type="entry name" value="TAT"/>
    <property type="match status" value="1"/>
</dbReference>
<dbReference type="EMBL" id="OBMM01000006">
    <property type="protein sequence ID" value="SOC28085.1"/>
    <property type="molecule type" value="Genomic_DNA"/>
</dbReference>
<dbReference type="PANTHER" id="PTHR42978:SF6">
    <property type="entry name" value="QUORUM-QUENCHING LACTONASE YTNP-RELATED"/>
    <property type="match status" value="1"/>
</dbReference>
<evidence type="ECO:0000256" key="4">
    <source>
        <dbReference type="ARBA" id="ARBA00022833"/>
    </source>
</evidence>
<feature type="chain" id="PRO_5012560845" evidence="5">
    <location>
        <begin position="35"/>
        <end position="337"/>
    </location>
</feature>
<dbReference type="GO" id="GO:0016787">
    <property type="term" value="F:hydrolase activity"/>
    <property type="evidence" value="ECO:0007669"/>
    <property type="project" value="UniProtKB-KW"/>
</dbReference>
<proteinExistence type="inferred from homology"/>
<gene>
    <name evidence="7" type="ORF">SAMN05428964_106101</name>
</gene>
<comment type="similarity">
    <text evidence="1">Belongs to the metallo-beta-lactamase superfamily.</text>
</comment>
<dbReference type="InterPro" id="IPR006311">
    <property type="entry name" value="TAT_signal"/>
</dbReference>
<dbReference type="SMART" id="SM00849">
    <property type="entry name" value="Lactamase_B"/>
    <property type="match status" value="1"/>
</dbReference>
<feature type="signal peptide" evidence="5">
    <location>
        <begin position="1"/>
        <end position="34"/>
    </location>
</feature>
<dbReference type="Proteomes" id="UP000219068">
    <property type="component" value="Unassembled WGS sequence"/>
</dbReference>
<dbReference type="InterPro" id="IPR001279">
    <property type="entry name" value="Metallo-B-lactamas"/>
</dbReference>
<dbReference type="PANTHER" id="PTHR42978">
    <property type="entry name" value="QUORUM-QUENCHING LACTONASE YTNP-RELATED-RELATED"/>
    <property type="match status" value="1"/>
</dbReference>
<organism evidence="7 8">
    <name type="scientific">Thalassospira xiamenensis</name>
    <dbReference type="NCBI Taxonomy" id="220697"/>
    <lineage>
        <taxon>Bacteria</taxon>
        <taxon>Pseudomonadati</taxon>
        <taxon>Pseudomonadota</taxon>
        <taxon>Alphaproteobacteria</taxon>
        <taxon>Rhodospirillales</taxon>
        <taxon>Thalassospiraceae</taxon>
        <taxon>Thalassospira</taxon>
    </lineage>
</organism>
<evidence type="ECO:0000259" key="6">
    <source>
        <dbReference type="SMART" id="SM00849"/>
    </source>
</evidence>
<dbReference type="CDD" id="cd07720">
    <property type="entry name" value="OPHC2-like_MBL-fold"/>
    <property type="match status" value="1"/>
</dbReference>
<feature type="domain" description="Metallo-beta-lactamase" evidence="6">
    <location>
        <begin position="105"/>
        <end position="312"/>
    </location>
</feature>
<keyword evidence="5" id="KW-0732">Signal</keyword>
<keyword evidence="4" id="KW-0862">Zinc</keyword>
<evidence type="ECO:0000256" key="5">
    <source>
        <dbReference type="SAM" id="SignalP"/>
    </source>
</evidence>
<evidence type="ECO:0000256" key="3">
    <source>
        <dbReference type="ARBA" id="ARBA00022801"/>
    </source>
</evidence>
<name>A0A285TVI8_9PROT</name>
<evidence type="ECO:0000313" key="8">
    <source>
        <dbReference type="Proteomes" id="UP000219068"/>
    </source>
</evidence>
<dbReference type="SUPFAM" id="SSF56281">
    <property type="entry name" value="Metallo-hydrolase/oxidoreductase"/>
    <property type="match status" value="1"/>
</dbReference>
<dbReference type="RefSeq" id="WP_249278143.1">
    <property type="nucleotide sequence ID" value="NZ_OBMM01000006.1"/>
</dbReference>
<protein>
    <submittedName>
        <fullName evidence="7">Glyoxylase, beta-lactamase superfamily II</fullName>
    </submittedName>
</protein>
<dbReference type="Pfam" id="PF00753">
    <property type="entry name" value="Lactamase_B"/>
    <property type="match status" value="1"/>
</dbReference>
<accession>A0A285TVI8</accession>
<reference evidence="7 8" key="1">
    <citation type="submission" date="2017-08" db="EMBL/GenBank/DDBJ databases">
        <authorList>
            <person name="de Groot N.N."/>
        </authorList>
    </citation>
    <scope>NUCLEOTIDE SEQUENCE [LARGE SCALE GENOMIC DNA]</scope>
    <source>
        <strain evidence="7 8">USBA 78</strain>
    </source>
</reference>
<dbReference type="AlphaFoldDB" id="A0A285TVI8"/>
<evidence type="ECO:0000256" key="1">
    <source>
        <dbReference type="ARBA" id="ARBA00007749"/>
    </source>
</evidence>
<keyword evidence="2" id="KW-0479">Metal-binding</keyword>
<dbReference type="GO" id="GO:0046872">
    <property type="term" value="F:metal ion binding"/>
    <property type="evidence" value="ECO:0007669"/>
    <property type="project" value="UniProtKB-KW"/>
</dbReference>
<sequence>MSGITLNRRKIMLTAASAAAGLILPTGGIAFAQAASGASSPLQNGNAGGNVGHYRFRVGDDISATVLSDGLIGGPPRIYASNAPEAELEEVLRQAFLPTDRLTLNLNTLLIETNSRRILLEAGAGQTMGPQGGRLFDNLAAIGLRPEDIDIVVVSHTHPDHVGNLRTADGRKAFPRATVFAPRADWDFFVVNDPDLSYMPVPEDFRRNFSAAIKRSVEPVANGIELYEPGEEIIPGLITLPALGHTPGMANFLVQSGNDQLLLTADLAYHPIVNVDRSWLPGPDRDKETALASRRRIFDMAATDRLLVLGFHYPFPGLGRMLKTDVGYAWVPAYWQF</sequence>
<evidence type="ECO:0000313" key="7">
    <source>
        <dbReference type="EMBL" id="SOC28085.1"/>
    </source>
</evidence>
<evidence type="ECO:0000256" key="2">
    <source>
        <dbReference type="ARBA" id="ARBA00022723"/>
    </source>
</evidence>
<dbReference type="Gene3D" id="3.60.15.10">
    <property type="entry name" value="Ribonuclease Z/Hydroxyacylglutathione hydrolase-like"/>
    <property type="match status" value="1"/>
</dbReference>
<dbReference type="InterPro" id="IPR036866">
    <property type="entry name" value="RibonucZ/Hydroxyglut_hydro"/>
</dbReference>
<keyword evidence="3" id="KW-0378">Hydrolase</keyword>
<dbReference type="InterPro" id="IPR051013">
    <property type="entry name" value="MBL_superfamily_lactonases"/>
</dbReference>